<evidence type="ECO:0000256" key="7">
    <source>
        <dbReference type="ARBA" id="ARBA00023273"/>
    </source>
</evidence>
<dbReference type="InterPro" id="IPR052319">
    <property type="entry name" value="Centriolar_ciliogenesis_assoc"/>
</dbReference>
<evidence type="ECO:0000256" key="8">
    <source>
        <dbReference type="SAM" id="MobiDB-lite"/>
    </source>
</evidence>
<evidence type="ECO:0000256" key="3">
    <source>
        <dbReference type="ARBA" id="ARBA00010091"/>
    </source>
</evidence>
<keyword evidence="10" id="KW-1185">Reference proteome</keyword>
<feature type="domain" description="Centriolar and ciliogenesis-associated protein HYLS1 C-terminal" evidence="9">
    <location>
        <begin position="487"/>
        <end position="533"/>
    </location>
</feature>
<dbReference type="GO" id="GO:0005814">
    <property type="term" value="C:centriole"/>
    <property type="evidence" value="ECO:0007669"/>
    <property type="project" value="UniProtKB-SubCell"/>
</dbReference>
<keyword evidence="4" id="KW-0963">Cytoplasm</keyword>
<dbReference type="WBParaSite" id="Smp_099240.1">
    <property type="protein sequence ID" value="Smp_099240.1"/>
    <property type="gene ID" value="Smp_099240"/>
</dbReference>
<dbReference type="STRING" id="6183.A0A3Q0KJL4"/>
<feature type="region of interest" description="Disordered" evidence="8">
    <location>
        <begin position="233"/>
        <end position="263"/>
    </location>
</feature>
<dbReference type="GO" id="GO:0097730">
    <property type="term" value="C:non-motile cilium"/>
    <property type="evidence" value="ECO:0007669"/>
    <property type="project" value="TreeGrafter"/>
</dbReference>
<keyword evidence="7" id="KW-0966">Cell projection</keyword>
<dbReference type="Proteomes" id="UP000008854">
    <property type="component" value="Unassembled WGS sequence"/>
</dbReference>
<keyword evidence="6" id="KW-0206">Cytoskeleton</keyword>
<evidence type="ECO:0000313" key="11">
    <source>
        <dbReference type="WBParaSite" id="Smp_099240.1"/>
    </source>
</evidence>
<dbReference type="Pfam" id="PF15311">
    <property type="entry name" value="HYLS1_C"/>
    <property type="match status" value="1"/>
</dbReference>
<evidence type="ECO:0000256" key="1">
    <source>
        <dbReference type="ARBA" id="ARBA00004114"/>
    </source>
</evidence>
<feature type="compositionally biased region" description="Basic residues" evidence="8">
    <location>
        <begin position="243"/>
        <end position="253"/>
    </location>
</feature>
<evidence type="ECO:0000256" key="6">
    <source>
        <dbReference type="ARBA" id="ARBA00023212"/>
    </source>
</evidence>
<dbReference type="PANTHER" id="PTHR34174">
    <property type="entry name" value="HYDROLETHALUS SYNDROME PROTEIN 1"/>
    <property type="match status" value="1"/>
</dbReference>
<sequence length="589" mass="67565">MILSDEDLNFSFDEIQKELANLGITSLNNQQLIRLKNDLDLLINKEKYLLRHLKQQPSQSLTKNPAQQQIYNNHHATTDNSKKIVSYPSKPPVSSSSPSSPSRSPSSSSSCFSVTHEDFSNSNTNSNDCISVNHHTKLNDPREKVIQGKSSILNNHSLNLDQKNISDASSLSNAIQLSPKYHHEYDQKPYSSTDSQITVCFSTTNEAMNNLDTASISSSLSSTTLLQNEAENHFEEKQQQKLNHYHHHQRQQQKHTVQSGNELTSSKQSVNFEYNDANGQPIHSKSSMKNFQKSLDIAHDLNNDFILPPMKTITSSSTDKNYCHLKSISKDSSNQLGRSSAYLYLQHQHLHYDQESRDKLHGKCEPIVEKINTHTTTNRDPHDYRNNNLSTSNNNKLEKTLRCNKINDVLHSVDYQRQNCTTNTTTTATNSSRRSARFLDNPVEQVHSVPQQQQQRPKSAQHCQKGNDCCCYNSRSLHSQRPVSTSTYRQKEDPVAKYHSYQRSWSIHSTPGENARRVLRWNIRTAMMHREIPLLQRNSAEVIRLLGPYASVYLEQERQRRIKALKLDYIPPTNRRYNELRQIIRSLMG</sequence>
<dbReference type="AlphaFoldDB" id="A0A3Q0KJL4"/>
<proteinExistence type="inferred from homology"/>
<reference evidence="10" key="1">
    <citation type="journal article" date="2012" name="PLoS Negl. Trop. Dis.">
        <title>A systematically improved high quality genome and transcriptome of the human blood fluke Schistosoma mansoni.</title>
        <authorList>
            <person name="Protasio A.V."/>
            <person name="Tsai I.J."/>
            <person name="Babbage A."/>
            <person name="Nichol S."/>
            <person name="Hunt M."/>
            <person name="Aslett M.A."/>
            <person name="De Silva N."/>
            <person name="Velarde G.S."/>
            <person name="Anderson T.J."/>
            <person name="Clark R.C."/>
            <person name="Davidson C."/>
            <person name="Dillon G.P."/>
            <person name="Holroyd N.E."/>
            <person name="LoVerde P.T."/>
            <person name="Lloyd C."/>
            <person name="McQuillan J."/>
            <person name="Oliveira G."/>
            <person name="Otto T.D."/>
            <person name="Parker-Manuel S.J."/>
            <person name="Quail M.A."/>
            <person name="Wilson R.A."/>
            <person name="Zerlotini A."/>
            <person name="Dunne D.W."/>
            <person name="Berriman M."/>
        </authorList>
    </citation>
    <scope>NUCLEOTIDE SEQUENCE [LARGE SCALE GENOMIC DNA]</scope>
    <source>
        <strain evidence="10">Puerto Rican</strain>
    </source>
</reference>
<dbReference type="PANTHER" id="PTHR34174:SF1">
    <property type="entry name" value="CENTRIOLAR AND CILIOGENESIS-ASSOCIATED PROTEIN HYLS1"/>
    <property type="match status" value="1"/>
</dbReference>
<dbReference type="GO" id="GO:0060271">
    <property type="term" value="P:cilium assembly"/>
    <property type="evidence" value="ECO:0007669"/>
    <property type="project" value="TreeGrafter"/>
</dbReference>
<keyword evidence="5" id="KW-0970">Cilium biogenesis/degradation</keyword>
<feature type="compositionally biased region" description="Low complexity" evidence="8">
    <location>
        <begin position="83"/>
        <end position="114"/>
    </location>
</feature>
<organism evidence="10 11">
    <name type="scientific">Schistosoma mansoni</name>
    <name type="common">Blood fluke</name>
    <dbReference type="NCBI Taxonomy" id="6183"/>
    <lineage>
        <taxon>Eukaryota</taxon>
        <taxon>Metazoa</taxon>
        <taxon>Spiralia</taxon>
        <taxon>Lophotrochozoa</taxon>
        <taxon>Platyhelminthes</taxon>
        <taxon>Trematoda</taxon>
        <taxon>Digenea</taxon>
        <taxon>Strigeidida</taxon>
        <taxon>Schistosomatoidea</taxon>
        <taxon>Schistosomatidae</taxon>
        <taxon>Schistosoma</taxon>
    </lineage>
</organism>
<name>A0A3Q0KJL4_SCHMA</name>
<dbReference type="InParanoid" id="A0A3Q0KJL4"/>
<dbReference type="InterPro" id="IPR027918">
    <property type="entry name" value="HYLS1_C_dom"/>
</dbReference>
<accession>A0A3Q0KJL4</accession>
<comment type="subcellular location">
    <subcellularLocation>
        <location evidence="2">Cell projection</location>
        <location evidence="2">Cilium</location>
    </subcellularLocation>
    <subcellularLocation>
        <location evidence="1">Cytoplasm</location>
        <location evidence="1">Cytoskeleton</location>
        <location evidence="1">Microtubule organizing center</location>
        <location evidence="1">Centrosome</location>
        <location evidence="1">Centriole</location>
    </subcellularLocation>
</comment>
<evidence type="ECO:0000256" key="5">
    <source>
        <dbReference type="ARBA" id="ARBA00022794"/>
    </source>
</evidence>
<evidence type="ECO:0000259" key="9">
    <source>
        <dbReference type="Pfam" id="PF15311"/>
    </source>
</evidence>
<evidence type="ECO:0000313" key="10">
    <source>
        <dbReference type="Proteomes" id="UP000008854"/>
    </source>
</evidence>
<evidence type="ECO:0000256" key="4">
    <source>
        <dbReference type="ARBA" id="ARBA00022490"/>
    </source>
</evidence>
<protein>
    <submittedName>
        <fullName evidence="11">Protein VTS1, putative</fullName>
    </submittedName>
</protein>
<evidence type="ECO:0000256" key="2">
    <source>
        <dbReference type="ARBA" id="ARBA00004138"/>
    </source>
</evidence>
<feature type="region of interest" description="Disordered" evidence="8">
    <location>
        <begin position="76"/>
        <end position="128"/>
    </location>
</feature>
<comment type="similarity">
    <text evidence="3">Belongs to the HYLS1 family.</text>
</comment>
<reference evidence="11" key="2">
    <citation type="submission" date="2018-12" db="UniProtKB">
        <authorList>
            <consortium name="WormBaseParasite"/>
        </authorList>
    </citation>
    <scope>IDENTIFICATION</scope>
    <source>
        <strain evidence="11">Puerto Rican</strain>
    </source>
</reference>